<gene>
    <name evidence="4" type="ORF">WJX75_004171</name>
</gene>
<evidence type="ECO:0000256" key="2">
    <source>
        <dbReference type="ARBA" id="ARBA00022643"/>
    </source>
</evidence>
<evidence type="ECO:0008006" key="6">
    <source>
        <dbReference type="Google" id="ProtNLM"/>
    </source>
</evidence>
<keyword evidence="1" id="KW-0285">Flavoprotein</keyword>
<sequence length="331" mass="34594">MALKTCFTRAFDLSSPIVGAPMAGVSGPSLTAAVARSGGLGLLGAARYTEPQLRKEFEEAQQLAGGKGAIGIGLMAFTNTQLLDTALDVKPHTIWLSFGDVAPMAARVKAAGVKLMIQVQSVQQAIDAVSLGADAIVAQGTESGGHGASPTGTFCFLPEVVDAVAGIAAQTGAAPVPVLAAGGVTDGRQVAAALALGAAGVVLGTVLVVTEESLFPDHWKARYVQSTAHDTERTVLFDVLGPVDWPRGVDGRALRNRFSDANPEQLLGKAKERERMQTEMDRGRAEADPEVAPLWPESCSYGCTILNRAATFYILWLTYVAADLQISSRFG</sequence>
<evidence type="ECO:0000256" key="1">
    <source>
        <dbReference type="ARBA" id="ARBA00022630"/>
    </source>
</evidence>
<dbReference type="Gene3D" id="3.20.20.70">
    <property type="entry name" value="Aldolase class I"/>
    <property type="match status" value="1"/>
</dbReference>
<keyword evidence="2" id="KW-0288">FMN</keyword>
<dbReference type="EMBL" id="JALJOT010000009">
    <property type="protein sequence ID" value="KAK9907468.1"/>
    <property type="molecule type" value="Genomic_DNA"/>
</dbReference>
<dbReference type="PANTHER" id="PTHR32332:SF31">
    <property type="entry name" value="2-NITROPROPANE DIOXYGENASE FAMILY, PUTATIVE (AFU_ORTHOLOGUE AFUA_2G09850)-RELATED"/>
    <property type="match status" value="1"/>
</dbReference>
<dbReference type="InterPro" id="IPR013785">
    <property type="entry name" value="Aldolase_TIM"/>
</dbReference>
<reference evidence="4 5" key="1">
    <citation type="journal article" date="2024" name="Nat. Commun.">
        <title>Phylogenomics reveals the evolutionary origins of lichenization in chlorophyte algae.</title>
        <authorList>
            <person name="Puginier C."/>
            <person name="Libourel C."/>
            <person name="Otte J."/>
            <person name="Skaloud P."/>
            <person name="Haon M."/>
            <person name="Grisel S."/>
            <person name="Petersen M."/>
            <person name="Berrin J.G."/>
            <person name="Delaux P.M."/>
            <person name="Dal Grande F."/>
            <person name="Keller J."/>
        </authorList>
    </citation>
    <scope>NUCLEOTIDE SEQUENCE [LARGE SCALE GENOMIC DNA]</scope>
    <source>
        <strain evidence="4 5">SAG 216-7</strain>
    </source>
</reference>
<accession>A0ABR2YKZ5</accession>
<protein>
    <recommendedName>
        <fullName evidence="6">Nitronate monooxygenase domain-containing protein</fullName>
    </recommendedName>
</protein>
<name>A0ABR2YKZ5_9CHLO</name>
<dbReference type="SUPFAM" id="SSF51412">
    <property type="entry name" value="Inosine monophosphate dehydrogenase (IMPDH)"/>
    <property type="match status" value="1"/>
</dbReference>
<evidence type="ECO:0000313" key="4">
    <source>
        <dbReference type="EMBL" id="KAK9907468.1"/>
    </source>
</evidence>
<comment type="caution">
    <text evidence="4">The sequence shown here is derived from an EMBL/GenBank/DDBJ whole genome shotgun (WGS) entry which is preliminary data.</text>
</comment>
<dbReference type="InterPro" id="IPR004136">
    <property type="entry name" value="NMO"/>
</dbReference>
<dbReference type="Pfam" id="PF03060">
    <property type="entry name" value="NMO"/>
    <property type="match status" value="2"/>
</dbReference>
<dbReference type="Proteomes" id="UP001491310">
    <property type="component" value="Unassembled WGS sequence"/>
</dbReference>
<proteinExistence type="predicted"/>
<evidence type="ECO:0000313" key="5">
    <source>
        <dbReference type="Proteomes" id="UP001491310"/>
    </source>
</evidence>
<dbReference type="SMART" id="SM01240">
    <property type="entry name" value="IMPDH"/>
    <property type="match status" value="1"/>
</dbReference>
<dbReference type="PANTHER" id="PTHR32332">
    <property type="entry name" value="2-NITROPROPANE DIOXYGENASE"/>
    <property type="match status" value="1"/>
</dbReference>
<dbReference type="CDD" id="cd04730">
    <property type="entry name" value="NPD_like"/>
    <property type="match status" value="1"/>
</dbReference>
<organism evidence="4 5">
    <name type="scientific">Coccomyxa subellipsoidea</name>
    <dbReference type="NCBI Taxonomy" id="248742"/>
    <lineage>
        <taxon>Eukaryota</taxon>
        <taxon>Viridiplantae</taxon>
        <taxon>Chlorophyta</taxon>
        <taxon>core chlorophytes</taxon>
        <taxon>Trebouxiophyceae</taxon>
        <taxon>Trebouxiophyceae incertae sedis</taxon>
        <taxon>Coccomyxaceae</taxon>
        <taxon>Coccomyxa</taxon>
    </lineage>
</organism>
<keyword evidence="3" id="KW-0560">Oxidoreductase</keyword>
<keyword evidence="5" id="KW-1185">Reference proteome</keyword>
<evidence type="ECO:0000256" key="3">
    <source>
        <dbReference type="ARBA" id="ARBA00023002"/>
    </source>
</evidence>